<organism evidence="2 3">
    <name type="scientific">Yoonia tamlensis</name>
    <dbReference type="NCBI Taxonomy" id="390270"/>
    <lineage>
        <taxon>Bacteria</taxon>
        <taxon>Pseudomonadati</taxon>
        <taxon>Pseudomonadota</taxon>
        <taxon>Alphaproteobacteria</taxon>
        <taxon>Rhodobacterales</taxon>
        <taxon>Paracoccaceae</taxon>
        <taxon>Yoonia</taxon>
    </lineage>
</organism>
<keyword evidence="1" id="KW-0732">Signal</keyword>
<reference evidence="3" key="1">
    <citation type="submission" date="2016-10" db="EMBL/GenBank/DDBJ databases">
        <authorList>
            <person name="Varghese N."/>
            <person name="Submissions S."/>
        </authorList>
    </citation>
    <scope>NUCLEOTIDE SEQUENCE [LARGE SCALE GENOMIC DNA]</scope>
    <source>
        <strain evidence="3">DSM 26879</strain>
    </source>
</reference>
<proteinExistence type="predicted"/>
<name>A0A1I6GZ49_9RHOB</name>
<evidence type="ECO:0000256" key="1">
    <source>
        <dbReference type="SAM" id="SignalP"/>
    </source>
</evidence>
<keyword evidence="3" id="KW-1185">Reference proteome</keyword>
<dbReference type="EMBL" id="FOYP01000001">
    <property type="protein sequence ID" value="SFR47476.1"/>
    <property type="molecule type" value="Genomic_DNA"/>
</dbReference>
<gene>
    <name evidence="2" type="ORF">SAMN04488005_2374</name>
</gene>
<protein>
    <submittedName>
        <fullName evidence="2">Uncharacterized protein</fullName>
    </submittedName>
</protein>
<evidence type="ECO:0000313" key="2">
    <source>
        <dbReference type="EMBL" id="SFR47476.1"/>
    </source>
</evidence>
<dbReference type="Proteomes" id="UP000199478">
    <property type="component" value="Unassembled WGS sequence"/>
</dbReference>
<sequence length="49" mass="5200">MVKIAANSVTVALQLMLIAQLTSASLSTAPLQLPKSGQWCKLQNFCHSG</sequence>
<dbReference type="AlphaFoldDB" id="A0A1I6GZ49"/>
<accession>A0A1I6GZ49</accession>
<feature type="chain" id="PRO_5011751278" evidence="1">
    <location>
        <begin position="25"/>
        <end position="49"/>
    </location>
</feature>
<evidence type="ECO:0000313" key="3">
    <source>
        <dbReference type="Proteomes" id="UP000199478"/>
    </source>
</evidence>
<feature type="signal peptide" evidence="1">
    <location>
        <begin position="1"/>
        <end position="24"/>
    </location>
</feature>